<dbReference type="AlphaFoldDB" id="A0A6H9SC83"/>
<dbReference type="GO" id="GO:0016887">
    <property type="term" value="F:ATP hydrolysis activity"/>
    <property type="evidence" value="ECO:0007669"/>
    <property type="project" value="InterPro"/>
</dbReference>
<dbReference type="Proteomes" id="UP000423257">
    <property type="component" value="Unassembled WGS sequence"/>
</dbReference>
<evidence type="ECO:0000313" key="2">
    <source>
        <dbReference type="EMBL" id="KAB0551548.1"/>
    </source>
</evidence>
<proteinExistence type="predicted"/>
<evidence type="ECO:0000259" key="1">
    <source>
        <dbReference type="Pfam" id="PF00005"/>
    </source>
</evidence>
<keyword evidence="2" id="KW-0067">ATP-binding</keyword>
<sequence>MLTLNAVHKSRGAGSQRYSLVIPRLHLRGGEQLAVVGPSGCGKSTLLDLLALVLAPDQAGQFDFTPADKPLDIAKLWRASQQGTLAELR</sequence>
<dbReference type="EMBL" id="VZPQ01000306">
    <property type="protein sequence ID" value="KAB0551548.1"/>
    <property type="molecule type" value="Genomic_DNA"/>
</dbReference>
<dbReference type="SUPFAM" id="SSF52540">
    <property type="entry name" value="P-loop containing nucleoside triphosphate hydrolases"/>
    <property type="match status" value="1"/>
</dbReference>
<name>A0A6H9SC83_9PSED</name>
<accession>A0A6H9SC83</accession>
<dbReference type="Pfam" id="PF00005">
    <property type="entry name" value="ABC_tran"/>
    <property type="match status" value="1"/>
</dbReference>
<organism evidence="2 3">
    <name type="scientific">Pseudomonas palleroniana</name>
    <dbReference type="NCBI Taxonomy" id="191390"/>
    <lineage>
        <taxon>Bacteria</taxon>
        <taxon>Pseudomonadati</taxon>
        <taxon>Pseudomonadota</taxon>
        <taxon>Gammaproteobacteria</taxon>
        <taxon>Pseudomonadales</taxon>
        <taxon>Pseudomonadaceae</taxon>
        <taxon>Pseudomonas</taxon>
    </lineage>
</organism>
<evidence type="ECO:0000313" key="3">
    <source>
        <dbReference type="Proteomes" id="UP000423257"/>
    </source>
</evidence>
<keyword evidence="2" id="KW-0547">Nucleotide-binding</keyword>
<dbReference type="InterPro" id="IPR027417">
    <property type="entry name" value="P-loop_NTPase"/>
</dbReference>
<reference evidence="2 3" key="1">
    <citation type="submission" date="2019-09" db="EMBL/GenBank/DDBJ databases">
        <title>Draft genome sequences of 48 bacterial type strains from the CCUG.</title>
        <authorList>
            <person name="Tunovic T."/>
            <person name="Pineiro-Iglesias B."/>
            <person name="Unosson C."/>
            <person name="Inganas E."/>
            <person name="Ohlen M."/>
            <person name="Cardew S."/>
            <person name="Jensie-Markopoulos S."/>
            <person name="Salva-Serra F."/>
            <person name="Jaen-Luchoro D."/>
            <person name="Karlsson R."/>
            <person name="Svensson-Stadler L."/>
            <person name="Chun J."/>
            <person name="Moore E."/>
        </authorList>
    </citation>
    <scope>NUCLEOTIDE SEQUENCE [LARGE SCALE GENOMIC DNA]</scope>
    <source>
        <strain evidence="2 3">CCUG 51524</strain>
    </source>
</reference>
<dbReference type="RefSeq" id="WP_151152806.1">
    <property type="nucleotide sequence ID" value="NZ_VZPQ01000306.1"/>
</dbReference>
<dbReference type="InterPro" id="IPR003439">
    <property type="entry name" value="ABC_transporter-like_ATP-bd"/>
</dbReference>
<feature type="non-terminal residue" evidence="2">
    <location>
        <position position="89"/>
    </location>
</feature>
<dbReference type="Gene3D" id="3.40.50.300">
    <property type="entry name" value="P-loop containing nucleotide triphosphate hydrolases"/>
    <property type="match status" value="1"/>
</dbReference>
<comment type="caution">
    <text evidence="2">The sequence shown here is derived from an EMBL/GenBank/DDBJ whole genome shotgun (WGS) entry which is preliminary data.</text>
</comment>
<gene>
    <name evidence="2" type="ORF">F7R03_29535</name>
</gene>
<feature type="domain" description="ABC transporter" evidence="1">
    <location>
        <begin position="25"/>
        <end position="66"/>
    </location>
</feature>
<protein>
    <submittedName>
        <fullName evidence="2">ATP-binding cassette domain-containing protein</fullName>
    </submittedName>
</protein>
<dbReference type="GO" id="GO:0005524">
    <property type="term" value="F:ATP binding"/>
    <property type="evidence" value="ECO:0007669"/>
    <property type="project" value="UniProtKB-KW"/>
</dbReference>